<proteinExistence type="predicted"/>
<dbReference type="EMBL" id="JAWDJW010000268">
    <property type="protein sequence ID" value="KAK3081144.1"/>
    <property type="molecule type" value="Genomic_DNA"/>
</dbReference>
<name>A0ACC3DWP0_9PEZI</name>
<evidence type="ECO:0000313" key="2">
    <source>
        <dbReference type="Proteomes" id="UP001186974"/>
    </source>
</evidence>
<feature type="non-terminal residue" evidence="1">
    <location>
        <position position="1"/>
    </location>
</feature>
<keyword evidence="2" id="KW-1185">Reference proteome</keyword>
<accession>A0ACC3DWP0</accession>
<sequence length="154" mass="16535">YVPEMWPKNWYRRAVEYDAVTALTQAFVNIYPRNPIGMPISQLGTPNLNTSTILCDLYMGINSVAPLAIAGTEEQVAAGITWALSKLEPALGGTVLGCPTSTLSQNYLYPNANQKGGPLNPPAAVLANTGNNVYNKTYFTTAPVTPQCSHTSNN</sequence>
<evidence type="ECO:0000313" key="1">
    <source>
        <dbReference type="EMBL" id="KAK3081144.1"/>
    </source>
</evidence>
<reference evidence="1" key="1">
    <citation type="submission" date="2024-09" db="EMBL/GenBank/DDBJ databases">
        <title>Black Yeasts Isolated from many extreme environments.</title>
        <authorList>
            <person name="Coleine C."/>
            <person name="Stajich J.E."/>
            <person name="Selbmann L."/>
        </authorList>
    </citation>
    <scope>NUCLEOTIDE SEQUENCE</scope>
    <source>
        <strain evidence="1">CCFEE 5737</strain>
    </source>
</reference>
<dbReference type="Proteomes" id="UP001186974">
    <property type="component" value="Unassembled WGS sequence"/>
</dbReference>
<protein>
    <submittedName>
        <fullName evidence="1">Uncharacterized protein</fullName>
    </submittedName>
</protein>
<gene>
    <name evidence="1" type="ORF">LTS18_009789</name>
</gene>
<comment type="caution">
    <text evidence="1">The sequence shown here is derived from an EMBL/GenBank/DDBJ whole genome shotgun (WGS) entry which is preliminary data.</text>
</comment>
<organism evidence="1 2">
    <name type="scientific">Coniosporium uncinatum</name>
    <dbReference type="NCBI Taxonomy" id="93489"/>
    <lineage>
        <taxon>Eukaryota</taxon>
        <taxon>Fungi</taxon>
        <taxon>Dikarya</taxon>
        <taxon>Ascomycota</taxon>
        <taxon>Pezizomycotina</taxon>
        <taxon>Dothideomycetes</taxon>
        <taxon>Dothideomycetes incertae sedis</taxon>
        <taxon>Coniosporium</taxon>
    </lineage>
</organism>